<feature type="compositionally biased region" description="Basic and acidic residues" evidence="7">
    <location>
        <begin position="378"/>
        <end position="392"/>
    </location>
</feature>
<accession>L0A3L2</accession>
<dbReference type="KEGG" id="dpd:Deipe_2985"/>
<dbReference type="Proteomes" id="UP000010467">
    <property type="component" value="Chromosome"/>
</dbReference>
<dbReference type="PANTHER" id="PTHR30461:SF26">
    <property type="entry name" value="RESOLVASE HOMOLOG YNEB"/>
    <property type="match status" value="1"/>
</dbReference>
<dbReference type="InterPro" id="IPR006119">
    <property type="entry name" value="Resolv_N"/>
</dbReference>
<sequence>MSHGKRIGYIRVSTLDQNTARQLEGVQVDKTFVDKISGKDTARPQLQALLDLAREGDSVLVHSMDRLARNLDDLRQLFTALTRRGVRVEFVKEGLTFTGEDSAMSRLLSVMSAFAEFKRELIRERQREGIEAAKKKGVYKGRKKALTPAQAEQLRQRVQTGEKKAVLVREFGISREEGDQKFGSPALYGKDSGNQQDAFAERVERPPSVDPRPYICRLISLMRFTAPSVGPFDQSRRHAASSASHSQSKPPANALRCVKSLACTASRQAEVRLRRGEVRLSETFSPMPPAVPLPETMPSTPGALRVQAPARCSPEGEVLSLGSPGTRGRQGRKRTPIVRRHLPLHGQLPGYVPGFWDHQASLKVTCTLQRGRPPTISCREDSRDLKPNREAFEPLPLRAPNLEHPNSAVP</sequence>
<dbReference type="EMBL" id="CP003382">
    <property type="protein sequence ID" value="AFZ68436.1"/>
    <property type="molecule type" value="Genomic_DNA"/>
</dbReference>
<keyword evidence="10" id="KW-1185">Reference proteome</keyword>
<dbReference type="PANTHER" id="PTHR30461">
    <property type="entry name" value="DNA-INVERTASE FROM LAMBDOID PROPHAGE"/>
    <property type="match status" value="1"/>
</dbReference>
<proteinExistence type="inferred from homology"/>
<dbReference type="Gene3D" id="3.40.50.1390">
    <property type="entry name" value="Resolvase, N-terminal catalytic domain"/>
    <property type="match status" value="1"/>
</dbReference>
<dbReference type="PROSITE" id="PS00398">
    <property type="entry name" value="RECOMBINASES_2"/>
    <property type="match status" value="1"/>
</dbReference>
<dbReference type="PATRIC" id="fig|937777.3.peg.3001"/>
<dbReference type="RefSeq" id="WP_015236738.1">
    <property type="nucleotide sequence ID" value="NC_019793.1"/>
</dbReference>
<dbReference type="GO" id="GO:0003677">
    <property type="term" value="F:DNA binding"/>
    <property type="evidence" value="ECO:0007669"/>
    <property type="project" value="UniProtKB-KW"/>
</dbReference>
<dbReference type="InterPro" id="IPR050639">
    <property type="entry name" value="SSR_resolvase"/>
</dbReference>
<evidence type="ECO:0000256" key="3">
    <source>
        <dbReference type="ARBA" id="ARBA00023125"/>
    </source>
</evidence>
<keyword evidence="3" id="KW-0238">DNA-binding</keyword>
<dbReference type="SUPFAM" id="SSF53041">
    <property type="entry name" value="Resolvase-like"/>
    <property type="match status" value="1"/>
</dbReference>
<evidence type="ECO:0000256" key="5">
    <source>
        <dbReference type="PIRSR" id="PIRSR606118-50"/>
    </source>
</evidence>
<dbReference type="STRING" id="937777.Deipe_2985"/>
<dbReference type="PROSITE" id="PS51736">
    <property type="entry name" value="RECOMBINASES_3"/>
    <property type="match status" value="1"/>
</dbReference>
<evidence type="ECO:0000256" key="7">
    <source>
        <dbReference type="SAM" id="MobiDB-lite"/>
    </source>
</evidence>
<reference evidence="10" key="1">
    <citation type="submission" date="2012-03" db="EMBL/GenBank/DDBJ databases">
        <title>Complete sequence of chromosome of Deinococcus peraridilitoris DSM 19664.</title>
        <authorList>
            <person name="Lucas S."/>
            <person name="Copeland A."/>
            <person name="Lapidus A."/>
            <person name="Glavina del Rio T."/>
            <person name="Dalin E."/>
            <person name="Tice H."/>
            <person name="Bruce D."/>
            <person name="Goodwin L."/>
            <person name="Pitluck S."/>
            <person name="Peters L."/>
            <person name="Mikhailova N."/>
            <person name="Lu M."/>
            <person name="Kyrpides N."/>
            <person name="Mavromatis K."/>
            <person name="Ivanova N."/>
            <person name="Brettin T."/>
            <person name="Detter J.C."/>
            <person name="Han C."/>
            <person name="Larimer F."/>
            <person name="Land M."/>
            <person name="Hauser L."/>
            <person name="Markowitz V."/>
            <person name="Cheng J.-F."/>
            <person name="Hugenholtz P."/>
            <person name="Woyke T."/>
            <person name="Wu D."/>
            <person name="Pukall R."/>
            <person name="Steenblock K."/>
            <person name="Brambilla E."/>
            <person name="Klenk H.-P."/>
            <person name="Eisen J.A."/>
        </authorList>
    </citation>
    <scope>NUCLEOTIDE SEQUENCE [LARGE SCALE GENOMIC DNA]</scope>
    <source>
        <strain evidence="10">DSM 19664 / LMG 22246 / CIP 109416 / KR-200</strain>
    </source>
</reference>
<dbReference type="InterPro" id="IPR036162">
    <property type="entry name" value="Resolvase-like_N_sf"/>
</dbReference>
<feature type="region of interest" description="Disordered" evidence="7">
    <location>
        <begin position="314"/>
        <end position="333"/>
    </location>
</feature>
<dbReference type="SMART" id="SM00857">
    <property type="entry name" value="Resolvase"/>
    <property type="match status" value="1"/>
</dbReference>
<dbReference type="PROSITE" id="PS00397">
    <property type="entry name" value="RECOMBINASES_1"/>
    <property type="match status" value="1"/>
</dbReference>
<dbReference type="eggNOG" id="COG1961">
    <property type="taxonomic scope" value="Bacteria"/>
</dbReference>
<evidence type="ECO:0000256" key="1">
    <source>
        <dbReference type="ARBA" id="ARBA00009913"/>
    </source>
</evidence>
<evidence type="ECO:0000256" key="2">
    <source>
        <dbReference type="ARBA" id="ARBA00022908"/>
    </source>
</evidence>
<dbReference type="Pfam" id="PF00239">
    <property type="entry name" value="Resolvase"/>
    <property type="match status" value="1"/>
</dbReference>
<keyword evidence="2" id="KW-0229">DNA integration</keyword>
<dbReference type="CDD" id="cd03768">
    <property type="entry name" value="SR_ResInv"/>
    <property type="match status" value="1"/>
</dbReference>
<evidence type="ECO:0000313" key="10">
    <source>
        <dbReference type="Proteomes" id="UP000010467"/>
    </source>
</evidence>
<evidence type="ECO:0000313" key="9">
    <source>
        <dbReference type="EMBL" id="AFZ68436.1"/>
    </source>
</evidence>
<dbReference type="GO" id="GO:0015074">
    <property type="term" value="P:DNA integration"/>
    <property type="evidence" value="ECO:0007669"/>
    <property type="project" value="UniProtKB-KW"/>
</dbReference>
<dbReference type="GO" id="GO:0000150">
    <property type="term" value="F:DNA strand exchange activity"/>
    <property type="evidence" value="ECO:0007669"/>
    <property type="project" value="InterPro"/>
</dbReference>
<evidence type="ECO:0000256" key="6">
    <source>
        <dbReference type="PROSITE-ProRule" id="PRU10137"/>
    </source>
</evidence>
<name>L0A3L2_DEIPD</name>
<evidence type="ECO:0000256" key="4">
    <source>
        <dbReference type="ARBA" id="ARBA00023172"/>
    </source>
</evidence>
<evidence type="ECO:0000259" key="8">
    <source>
        <dbReference type="PROSITE" id="PS51736"/>
    </source>
</evidence>
<feature type="region of interest" description="Disordered" evidence="7">
    <location>
        <begin position="371"/>
        <end position="410"/>
    </location>
</feature>
<protein>
    <submittedName>
        <fullName evidence="9">Site-specific recombinase, DNA invertase Pin</fullName>
    </submittedName>
</protein>
<dbReference type="InterPro" id="IPR006118">
    <property type="entry name" value="Recombinase_CS"/>
</dbReference>
<keyword evidence="4" id="KW-0233">DNA recombination</keyword>
<comment type="similarity">
    <text evidence="1">Belongs to the site-specific recombinase resolvase family.</text>
</comment>
<gene>
    <name evidence="9" type="ordered locus">Deipe_2985</name>
</gene>
<dbReference type="AlphaFoldDB" id="L0A3L2"/>
<feature type="active site" description="O-(5'-phospho-DNA)-serine intermediate" evidence="5 6">
    <location>
        <position position="13"/>
    </location>
</feature>
<organism evidence="9 10">
    <name type="scientific">Deinococcus peraridilitoris (strain DSM 19664 / LMG 22246 / CIP 109416 / KR-200)</name>
    <dbReference type="NCBI Taxonomy" id="937777"/>
    <lineage>
        <taxon>Bacteria</taxon>
        <taxon>Thermotogati</taxon>
        <taxon>Deinococcota</taxon>
        <taxon>Deinococci</taxon>
        <taxon>Deinococcales</taxon>
        <taxon>Deinococcaceae</taxon>
        <taxon>Deinococcus</taxon>
    </lineage>
</organism>
<dbReference type="HOGENOM" id="CLU_670347_0_0_0"/>
<dbReference type="CDD" id="cd00569">
    <property type="entry name" value="HTH_Hin_like"/>
    <property type="match status" value="1"/>
</dbReference>
<feature type="domain" description="Resolvase/invertase-type recombinase catalytic" evidence="8">
    <location>
        <begin position="5"/>
        <end position="137"/>
    </location>
</feature>